<keyword evidence="2" id="KW-1185">Reference proteome</keyword>
<feature type="non-terminal residue" evidence="1">
    <location>
        <position position="102"/>
    </location>
</feature>
<dbReference type="EMBL" id="CP045903">
    <property type="protein sequence ID" value="QQP39241.1"/>
    <property type="molecule type" value="Genomic_DNA"/>
</dbReference>
<evidence type="ECO:0000313" key="2">
    <source>
        <dbReference type="Proteomes" id="UP000595437"/>
    </source>
</evidence>
<name>A0A7T8GX93_CALRO</name>
<dbReference type="Proteomes" id="UP000595437">
    <property type="component" value="Chromosome 14"/>
</dbReference>
<reference evidence="2" key="1">
    <citation type="submission" date="2021-01" db="EMBL/GenBank/DDBJ databases">
        <title>Caligus Genome Assembly.</title>
        <authorList>
            <person name="Gallardo-Escarate C."/>
        </authorList>
    </citation>
    <scope>NUCLEOTIDE SEQUENCE [LARGE SCALE GENOMIC DNA]</scope>
</reference>
<evidence type="ECO:0000313" key="1">
    <source>
        <dbReference type="EMBL" id="QQP39241.1"/>
    </source>
</evidence>
<sequence>VSTLGEIKEGTRNSIQQLEPVNSLVQEGHHKATEIRANLKNLEMTSSRLKGQFNKAHSEIIDTFQFFTSVIEERKNELIRELETSLSNYCHKAQETVDKIYQ</sequence>
<proteinExistence type="predicted"/>
<dbReference type="AlphaFoldDB" id="A0A7T8GX93"/>
<gene>
    <name evidence="1" type="ORF">FKW44_020061</name>
</gene>
<accession>A0A7T8GX93</accession>
<organism evidence="1 2">
    <name type="scientific">Caligus rogercresseyi</name>
    <name type="common">Sea louse</name>
    <dbReference type="NCBI Taxonomy" id="217165"/>
    <lineage>
        <taxon>Eukaryota</taxon>
        <taxon>Metazoa</taxon>
        <taxon>Ecdysozoa</taxon>
        <taxon>Arthropoda</taxon>
        <taxon>Crustacea</taxon>
        <taxon>Multicrustacea</taxon>
        <taxon>Hexanauplia</taxon>
        <taxon>Copepoda</taxon>
        <taxon>Siphonostomatoida</taxon>
        <taxon>Caligidae</taxon>
        <taxon>Caligus</taxon>
    </lineage>
</organism>
<protein>
    <submittedName>
        <fullName evidence="1">Brain tumor proteinlike</fullName>
    </submittedName>
</protein>
<feature type="non-terminal residue" evidence="1">
    <location>
        <position position="1"/>
    </location>
</feature>